<dbReference type="GO" id="GO:0016787">
    <property type="term" value="F:hydrolase activity"/>
    <property type="evidence" value="ECO:0007669"/>
    <property type="project" value="InterPro"/>
</dbReference>
<evidence type="ECO:0008006" key="3">
    <source>
        <dbReference type="Google" id="ProtNLM"/>
    </source>
</evidence>
<reference evidence="1 2" key="1">
    <citation type="submission" date="2021-01" db="EMBL/GenBank/DDBJ databases">
        <title>Whole genome shotgun sequence of Catellatospora coxensis NBRC 107359.</title>
        <authorList>
            <person name="Komaki H."/>
            <person name="Tamura T."/>
        </authorList>
    </citation>
    <scope>NUCLEOTIDE SEQUENCE [LARGE SCALE GENOMIC DNA]</scope>
    <source>
        <strain evidence="1 2">NBRC 107359</strain>
    </source>
</reference>
<keyword evidence="2" id="KW-1185">Reference proteome</keyword>
<sequence>MSSGPGTVFVTVPGLRGHVEQHWQTRLAARRPDVLAVPPLGRDNPSLDDRVAALQETIAVAGGPVVIVAHSAGVLTTVHWAARSGSAHLIRAALLATPPDLGEPLPAEYPSLSELAEHGWLPIPRGPLLFPSIVAASSDDALGDPARVRALADAWGSRWHDLGPVGHLNPASGFGEWPEADSFLTRLSTMEAPR</sequence>
<dbReference type="Gene3D" id="3.40.50.1820">
    <property type="entry name" value="alpha/beta hydrolase"/>
    <property type="match status" value="1"/>
</dbReference>
<evidence type="ECO:0000313" key="1">
    <source>
        <dbReference type="EMBL" id="GIG11024.1"/>
    </source>
</evidence>
<dbReference type="InterPro" id="IPR010662">
    <property type="entry name" value="RBBP9/YdeN"/>
</dbReference>
<proteinExistence type="predicted"/>
<dbReference type="EMBL" id="BONI01000110">
    <property type="protein sequence ID" value="GIG11024.1"/>
    <property type="molecule type" value="Genomic_DNA"/>
</dbReference>
<accession>A0A8J3L409</accession>
<comment type="caution">
    <text evidence="1">The sequence shown here is derived from an EMBL/GenBank/DDBJ whole genome shotgun (WGS) entry which is preliminary data.</text>
</comment>
<dbReference type="InterPro" id="IPR029058">
    <property type="entry name" value="AB_hydrolase_fold"/>
</dbReference>
<dbReference type="RefSeq" id="WP_203698978.1">
    <property type="nucleotide sequence ID" value="NZ_BAAALC010000091.1"/>
</dbReference>
<dbReference type="Pfam" id="PF06821">
    <property type="entry name" value="Ser_hydrolase"/>
    <property type="match status" value="1"/>
</dbReference>
<dbReference type="AlphaFoldDB" id="A0A8J3L409"/>
<gene>
    <name evidence="1" type="ORF">Cco03nite_77240</name>
</gene>
<evidence type="ECO:0000313" key="2">
    <source>
        <dbReference type="Proteomes" id="UP000630887"/>
    </source>
</evidence>
<dbReference type="SUPFAM" id="SSF53474">
    <property type="entry name" value="alpha/beta-Hydrolases"/>
    <property type="match status" value="1"/>
</dbReference>
<name>A0A8J3L409_9ACTN</name>
<protein>
    <recommendedName>
        <fullName evidence="3">Alpha/beta hydrolase family protein</fullName>
    </recommendedName>
</protein>
<dbReference type="Proteomes" id="UP000630887">
    <property type="component" value="Unassembled WGS sequence"/>
</dbReference>
<organism evidence="1 2">
    <name type="scientific">Catellatospora coxensis</name>
    <dbReference type="NCBI Taxonomy" id="310354"/>
    <lineage>
        <taxon>Bacteria</taxon>
        <taxon>Bacillati</taxon>
        <taxon>Actinomycetota</taxon>
        <taxon>Actinomycetes</taxon>
        <taxon>Micromonosporales</taxon>
        <taxon>Micromonosporaceae</taxon>
        <taxon>Catellatospora</taxon>
    </lineage>
</organism>